<dbReference type="Proteomes" id="UP000008461">
    <property type="component" value="Chromosome"/>
</dbReference>
<gene>
    <name evidence="3" type="ordered locus">Halhy_0136</name>
</gene>
<evidence type="ECO:0000259" key="1">
    <source>
        <dbReference type="Pfam" id="PF03807"/>
    </source>
</evidence>
<dbReference type="SUPFAM" id="SSF48179">
    <property type="entry name" value="6-phosphogluconate dehydrogenase C-terminal domain-like"/>
    <property type="match status" value="1"/>
</dbReference>
<dbReference type="PANTHER" id="PTHR40459">
    <property type="entry name" value="CONSERVED HYPOTHETICAL ALANINE AND LEUCINE RICH PROTEIN"/>
    <property type="match status" value="1"/>
</dbReference>
<feature type="domain" description="Pyrroline-5-carboxylate reductase catalytic N-terminal" evidence="1">
    <location>
        <begin position="2"/>
        <end position="91"/>
    </location>
</feature>
<name>F4KTQ5_HALH1</name>
<dbReference type="Gene3D" id="1.10.1040.20">
    <property type="entry name" value="ProC-like, C-terminal domain"/>
    <property type="match status" value="1"/>
</dbReference>
<proteinExistence type="predicted"/>
<dbReference type="InterPro" id="IPR008927">
    <property type="entry name" value="6-PGluconate_DH-like_C_sf"/>
</dbReference>
<accession>F4KTQ5</accession>
<dbReference type="SUPFAM" id="SSF51735">
    <property type="entry name" value="NAD(P)-binding Rossmann-fold domains"/>
    <property type="match status" value="1"/>
</dbReference>
<dbReference type="InterPro" id="IPR037108">
    <property type="entry name" value="TM1727-like_C_sf"/>
</dbReference>
<dbReference type="eggNOG" id="COG5495">
    <property type="taxonomic scope" value="Bacteria"/>
</dbReference>
<sequence>MTINIIGSGKVAFHLSKRLHACGLTIRQIYSRQLDPALQLATAINAQGISRWKDVQADGVDLIIIAVSDQAIPEVAKALAKHLPNPPLVVHTSGSSPLHWLSDVLPRTGIFYPLQSFSWGREPNFAEIPMCIEAQHPADEKLLLELGQRISQKVQLTTEADRKTLHLAAVFVNNFVNELYQIGAAILAEKQLPFDLLLPLIQETAAKVQAQAPAEMQTGPALRGDLATIERQLDLLEAHPEWRELYGLMTGLIRG</sequence>
<dbReference type="Pfam" id="PF10728">
    <property type="entry name" value="DUF2520"/>
    <property type="match status" value="1"/>
</dbReference>
<dbReference type="Gene3D" id="3.40.50.720">
    <property type="entry name" value="NAD(P)-binding Rossmann-like Domain"/>
    <property type="match status" value="1"/>
</dbReference>
<dbReference type="Pfam" id="PF03807">
    <property type="entry name" value="F420_oxidored"/>
    <property type="match status" value="1"/>
</dbReference>
<organism evidence="3 4">
    <name type="scientific">Haliscomenobacter hydrossis (strain ATCC 27775 / DSM 1100 / LMG 10767 / O)</name>
    <dbReference type="NCBI Taxonomy" id="760192"/>
    <lineage>
        <taxon>Bacteria</taxon>
        <taxon>Pseudomonadati</taxon>
        <taxon>Bacteroidota</taxon>
        <taxon>Saprospiria</taxon>
        <taxon>Saprospirales</taxon>
        <taxon>Haliscomenobacteraceae</taxon>
        <taxon>Haliscomenobacter</taxon>
    </lineage>
</organism>
<dbReference type="InterPro" id="IPR028939">
    <property type="entry name" value="P5C_Rdtase_cat_N"/>
</dbReference>
<dbReference type="InterPro" id="IPR036291">
    <property type="entry name" value="NAD(P)-bd_dom_sf"/>
</dbReference>
<dbReference type="InterPro" id="IPR018931">
    <property type="entry name" value="DUF2520"/>
</dbReference>
<evidence type="ECO:0008006" key="5">
    <source>
        <dbReference type="Google" id="ProtNLM"/>
    </source>
</evidence>
<dbReference type="RefSeq" id="WP_013762613.1">
    <property type="nucleotide sequence ID" value="NC_015510.1"/>
</dbReference>
<reference key="2">
    <citation type="submission" date="2011-04" db="EMBL/GenBank/DDBJ databases">
        <title>Complete sequence of chromosome of Haliscomenobacter hydrossis DSM 1100.</title>
        <authorList>
            <consortium name="US DOE Joint Genome Institute (JGI-PGF)"/>
            <person name="Lucas S."/>
            <person name="Han J."/>
            <person name="Lapidus A."/>
            <person name="Bruce D."/>
            <person name="Goodwin L."/>
            <person name="Pitluck S."/>
            <person name="Peters L."/>
            <person name="Kyrpides N."/>
            <person name="Mavromatis K."/>
            <person name="Ivanova N."/>
            <person name="Ovchinnikova G."/>
            <person name="Pagani I."/>
            <person name="Daligault H."/>
            <person name="Detter J.C."/>
            <person name="Han C."/>
            <person name="Land M."/>
            <person name="Hauser L."/>
            <person name="Markowitz V."/>
            <person name="Cheng J.-F."/>
            <person name="Hugenholtz P."/>
            <person name="Woyke T."/>
            <person name="Wu D."/>
            <person name="Verbarg S."/>
            <person name="Frueling A."/>
            <person name="Brambilla E."/>
            <person name="Klenk H.-P."/>
            <person name="Eisen J.A."/>
        </authorList>
    </citation>
    <scope>NUCLEOTIDE SEQUENCE</scope>
    <source>
        <strain>DSM 1100</strain>
    </source>
</reference>
<dbReference type="EMBL" id="CP002691">
    <property type="protein sequence ID" value="AEE48049.1"/>
    <property type="molecule type" value="Genomic_DNA"/>
</dbReference>
<feature type="domain" description="DUF2520" evidence="2">
    <location>
        <begin position="128"/>
        <end position="250"/>
    </location>
</feature>
<dbReference type="KEGG" id="hhy:Halhy_0136"/>
<evidence type="ECO:0000259" key="2">
    <source>
        <dbReference type="Pfam" id="PF10728"/>
    </source>
</evidence>
<evidence type="ECO:0000313" key="3">
    <source>
        <dbReference type="EMBL" id="AEE48049.1"/>
    </source>
</evidence>
<dbReference type="AlphaFoldDB" id="F4KTQ5"/>
<dbReference type="PANTHER" id="PTHR40459:SF1">
    <property type="entry name" value="CONSERVED HYPOTHETICAL ALANINE AND LEUCINE RICH PROTEIN"/>
    <property type="match status" value="1"/>
</dbReference>
<dbReference type="OrthoDB" id="9810755at2"/>
<keyword evidence="4" id="KW-1185">Reference proteome</keyword>
<dbReference type="HOGENOM" id="CLU_055635_1_1_10"/>
<evidence type="ECO:0000313" key="4">
    <source>
        <dbReference type="Proteomes" id="UP000008461"/>
    </source>
</evidence>
<protein>
    <recommendedName>
        <fullName evidence="5">DUF2520 domain-containing protein</fullName>
    </recommendedName>
</protein>
<dbReference type="STRING" id="760192.Halhy_0136"/>
<reference evidence="3 4" key="1">
    <citation type="journal article" date="2011" name="Stand. Genomic Sci.">
        <title>Complete genome sequence of Haliscomenobacter hydrossis type strain (O).</title>
        <authorList>
            <consortium name="US DOE Joint Genome Institute (JGI-PGF)"/>
            <person name="Daligault H."/>
            <person name="Lapidus A."/>
            <person name="Zeytun A."/>
            <person name="Nolan M."/>
            <person name="Lucas S."/>
            <person name="Del Rio T.G."/>
            <person name="Tice H."/>
            <person name="Cheng J.F."/>
            <person name="Tapia R."/>
            <person name="Han C."/>
            <person name="Goodwin L."/>
            <person name="Pitluck S."/>
            <person name="Liolios K."/>
            <person name="Pagani I."/>
            <person name="Ivanova N."/>
            <person name="Huntemann M."/>
            <person name="Mavromatis K."/>
            <person name="Mikhailova N."/>
            <person name="Pati A."/>
            <person name="Chen A."/>
            <person name="Palaniappan K."/>
            <person name="Land M."/>
            <person name="Hauser L."/>
            <person name="Brambilla E.M."/>
            <person name="Rohde M."/>
            <person name="Verbarg S."/>
            <person name="Goker M."/>
            <person name="Bristow J."/>
            <person name="Eisen J.A."/>
            <person name="Markowitz V."/>
            <person name="Hugenholtz P."/>
            <person name="Kyrpides N.C."/>
            <person name="Klenk H.P."/>
            <person name="Woyke T."/>
        </authorList>
    </citation>
    <scope>NUCLEOTIDE SEQUENCE [LARGE SCALE GENOMIC DNA]</scope>
    <source>
        <strain evidence="4">ATCC 27775 / DSM 1100 / LMG 10767 / O</strain>
    </source>
</reference>